<proteinExistence type="inferred from homology"/>
<comment type="cofactor">
    <cofactor evidence="1 7">
        <name>heme</name>
        <dbReference type="ChEBI" id="CHEBI:30413"/>
    </cofactor>
</comment>
<evidence type="ECO:0000256" key="5">
    <source>
        <dbReference type="ARBA" id="ARBA00023004"/>
    </source>
</evidence>
<keyword evidence="5 7" id="KW-0408">Iron</keyword>
<keyword evidence="6" id="KW-0503">Monooxygenase</keyword>
<evidence type="ECO:0000256" key="6">
    <source>
        <dbReference type="ARBA" id="ARBA00023033"/>
    </source>
</evidence>
<dbReference type="InterPro" id="IPR002403">
    <property type="entry name" value="Cyt_P450_E_grp-IV"/>
</dbReference>
<dbReference type="EMBL" id="MU251293">
    <property type="protein sequence ID" value="KAG9249710.1"/>
    <property type="molecule type" value="Genomic_DNA"/>
</dbReference>
<gene>
    <name evidence="8" type="ORF">F5Z01DRAFT_678449</name>
</gene>
<sequence length="446" mass="50436">MDSSAAEAFKLKITCCWEIEQTTEAIPEHLLRRPSDNETWIQRFVTKFELDVLRPMIEALPTAHIVQEARGRQYAEIAVTKPCLQFMSTLSIPLRVESNFPNNQTTPREGEINVYGIATARQRTEMVFTLSATAAIWSGKYGHGLVRYYLRYTRNRNVLVKLVWAMLLHRILQADEGRDIGGTLRNNVALSKFAAAAGFFLVPLRILVNPLTSWMLLLPMGKLYRTTSAAVRKRMSNPNAGKDMLSHWLRASEVSGTLSSVLYHMIRHPKAWSTARDEIDAARAQGRCQHRDVSSHDAQSLPYVQACVKESLRLFSPTTMGLPRKAPKGGITIAGRHFAEGTTLSVSSHAVHLSTDIWGADAHQWHPERWMSGYTKELEKNWLVFSAGFMTCPGRHLALMQVSKVVASLIHCYDIRQVDPDSVWSYQANFTALTHSWPVYVKKRMD</sequence>
<reference evidence="8" key="1">
    <citation type="journal article" date="2021" name="IMA Fungus">
        <title>Genomic characterization of three marine fungi, including Emericellopsis atlantica sp. nov. with signatures of a generalist lifestyle and marine biomass degradation.</title>
        <authorList>
            <person name="Hagestad O.C."/>
            <person name="Hou L."/>
            <person name="Andersen J.H."/>
            <person name="Hansen E.H."/>
            <person name="Altermark B."/>
            <person name="Li C."/>
            <person name="Kuhnert E."/>
            <person name="Cox R.J."/>
            <person name="Crous P.W."/>
            <person name="Spatafora J.W."/>
            <person name="Lail K."/>
            <person name="Amirebrahimi M."/>
            <person name="Lipzen A."/>
            <person name="Pangilinan J."/>
            <person name="Andreopoulos W."/>
            <person name="Hayes R.D."/>
            <person name="Ng V."/>
            <person name="Grigoriev I.V."/>
            <person name="Jackson S.A."/>
            <person name="Sutton T.D.S."/>
            <person name="Dobson A.D.W."/>
            <person name="Rama T."/>
        </authorList>
    </citation>
    <scope>NUCLEOTIDE SEQUENCE</scope>
    <source>
        <strain evidence="8">TS7</strain>
    </source>
</reference>
<evidence type="ECO:0000256" key="1">
    <source>
        <dbReference type="ARBA" id="ARBA00001971"/>
    </source>
</evidence>
<dbReference type="Pfam" id="PF00067">
    <property type="entry name" value="p450"/>
    <property type="match status" value="1"/>
</dbReference>
<dbReference type="GO" id="GO:0004497">
    <property type="term" value="F:monooxygenase activity"/>
    <property type="evidence" value="ECO:0007669"/>
    <property type="project" value="UniProtKB-KW"/>
</dbReference>
<dbReference type="PANTHER" id="PTHR24305">
    <property type="entry name" value="CYTOCHROME P450"/>
    <property type="match status" value="1"/>
</dbReference>
<evidence type="ECO:0000313" key="8">
    <source>
        <dbReference type="EMBL" id="KAG9249710.1"/>
    </source>
</evidence>
<dbReference type="InterPro" id="IPR001128">
    <property type="entry name" value="Cyt_P450"/>
</dbReference>
<feature type="binding site" description="axial binding residue" evidence="7">
    <location>
        <position position="392"/>
    </location>
    <ligand>
        <name>heme</name>
        <dbReference type="ChEBI" id="CHEBI:30413"/>
    </ligand>
    <ligandPart>
        <name>Fe</name>
        <dbReference type="ChEBI" id="CHEBI:18248"/>
    </ligandPart>
</feature>
<dbReference type="RefSeq" id="XP_046113634.1">
    <property type="nucleotide sequence ID" value="XM_046265444.1"/>
</dbReference>
<dbReference type="InterPro" id="IPR050121">
    <property type="entry name" value="Cytochrome_P450_monoxygenase"/>
</dbReference>
<dbReference type="Proteomes" id="UP000887229">
    <property type="component" value="Unassembled WGS sequence"/>
</dbReference>
<dbReference type="SUPFAM" id="SSF48264">
    <property type="entry name" value="Cytochrome P450"/>
    <property type="match status" value="1"/>
</dbReference>
<evidence type="ECO:0000256" key="3">
    <source>
        <dbReference type="ARBA" id="ARBA00022617"/>
    </source>
</evidence>
<keyword evidence="3 7" id="KW-0349">Heme</keyword>
<evidence type="ECO:0000256" key="4">
    <source>
        <dbReference type="ARBA" id="ARBA00022723"/>
    </source>
</evidence>
<dbReference type="PRINTS" id="PR00465">
    <property type="entry name" value="EP450IV"/>
</dbReference>
<evidence type="ECO:0000256" key="7">
    <source>
        <dbReference type="PIRSR" id="PIRSR602403-1"/>
    </source>
</evidence>
<dbReference type="Gene3D" id="1.10.630.10">
    <property type="entry name" value="Cytochrome P450"/>
    <property type="match status" value="1"/>
</dbReference>
<dbReference type="GO" id="GO:0016705">
    <property type="term" value="F:oxidoreductase activity, acting on paired donors, with incorporation or reduction of molecular oxygen"/>
    <property type="evidence" value="ECO:0007669"/>
    <property type="project" value="InterPro"/>
</dbReference>
<comment type="similarity">
    <text evidence="2">Belongs to the cytochrome P450 family.</text>
</comment>
<dbReference type="GO" id="GO:0005506">
    <property type="term" value="F:iron ion binding"/>
    <property type="evidence" value="ECO:0007669"/>
    <property type="project" value="InterPro"/>
</dbReference>
<evidence type="ECO:0000256" key="2">
    <source>
        <dbReference type="ARBA" id="ARBA00010617"/>
    </source>
</evidence>
<dbReference type="PRINTS" id="PR00385">
    <property type="entry name" value="P450"/>
</dbReference>
<dbReference type="AlphaFoldDB" id="A0A9P7ZDS1"/>
<accession>A0A9P7ZDS1</accession>
<dbReference type="GO" id="GO:0020037">
    <property type="term" value="F:heme binding"/>
    <property type="evidence" value="ECO:0007669"/>
    <property type="project" value="InterPro"/>
</dbReference>
<name>A0A9P7ZDS1_9HYPO</name>
<dbReference type="GeneID" id="70296347"/>
<dbReference type="InterPro" id="IPR036396">
    <property type="entry name" value="Cyt_P450_sf"/>
</dbReference>
<dbReference type="OrthoDB" id="4893843at2759"/>
<keyword evidence="6" id="KW-0560">Oxidoreductase</keyword>
<evidence type="ECO:0000313" key="9">
    <source>
        <dbReference type="Proteomes" id="UP000887229"/>
    </source>
</evidence>
<comment type="caution">
    <text evidence="8">The sequence shown here is derived from an EMBL/GenBank/DDBJ whole genome shotgun (WGS) entry which is preliminary data.</text>
</comment>
<protein>
    <submittedName>
        <fullName evidence="8">Cytochrome P450</fullName>
    </submittedName>
</protein>
<keyword evidence="9" id="KW-1185">Reference proteome</keyword>
<keyword evidence="4 7" id="KW-0479">Metal-binding</keyword>
<dbReference type="PANTHER" id="PTHR24305:SF232">
    <property type="entry name" value="P450, PUTATIVE (EUROFUNG)-RELATED"/>
    <property type="match status" value="1"/>
</dbReference>
<organism evidence="8 9">
    <name type="scientific">Emericellopsis atlantica</name>
    <dbReference type="NCBI Taxonomy" id="2614577"/>
    <lineage>
        <taxon>Eukaryota</taxon>
        <taxon>Fungi</taxon>
        <taxon>Dikarya</taxon>
        <taxon>Ascomycota</taxon>
        <taxon>Pezizomycotina</taxon>
        <taxon>Sordariomycetes</taxon>
        <taxon>Hypocreomycetidae</taxon>
        <taxon>Hypocreales</taxon>
        <taxon>Bionectriaceae</taxon>
        <taxon>Emericellopsis</taxon>
    </lineage>
</organism>